<dbReference type="Gene3D" id="2.60.40.10">
    <property type="entry name" value="Immunoglobulins"/>
    <property type="match status" value="1"/>
</dbReference>
<evidence type="ECO:0000256" key="9">
    <source>
        <dbReference type="SAM" id="SignalP"/>
    </source>
</evidence>
<keyword evidence="6" id="KW-0418">Kinase</keyword>
<reference evidence="11 12" key="1">
    <citation type="submission" date="2020-01" db="EMBL/GenBank/DDBJ databases">
        <authorList>
            <person name="Kim M.K."/>
        </authorList>
    </citation>
    <scope>NUCLEOTIDE SEQUENCE [LARGE SCALE GENOMIC DNA]</scope>
    <source>
        <strain evidence="11 12">BT213</strain>
    </source>
</reference>
<comment type="catalytic activity">
    <reaction evidence="1">
        <text>ATP + protein L-histidine = ADP + protein N-phospho-L-histidine.</text>
        <dbReference type="EC" id="2.7.13.3"/>
    </reaction>
</comment>
<evidence type="ECO:0000256" key="7">
    <source>
        <dbReference type="ARBA" id="ARBA00022840"/>
    </source>
</evidence>
<evidence type="ECO:0000256" key="4">
    <source>
        <dbReference type="ARBA" id="ARBA00022679"/>
    </source>
</evidence>
<protein>
    <recommendedName>
        <fullName evidence="2">histidine kinase</fullName>
        <ecNumber evidence="2">2.7.13.3</ecNumber>
    </recommendedName>
</protein>
<dbReference type="AlphaFoldDB" id="A0A6B2H9D1"/>
<keyword evidence="8" id="KW-1133">Transmembrane helix</keyword>
<keyword evidence="3" id="KW-0597">Phosphoprotein</keyword>
<dbReference type="InterPro" id="IPR036890">
    <property type="entry name" value="HATPase_C_sf"/>
</dbReference>
<sequence>MRLICFLCFWVVTGNAVLAQQYNFRNWTIADGLPQSNVVDIIQDQRMQLWVATLGGVSRFDGNTFHTYNKQQGLASNTTTCLFQDSRNRIWIGSADKGLTRFNGVSFTVLNTNHGLPAAAITSITEDKLGKLWVATDSGIYVWSGKKFNRSPHFPAQPYQVILPGAGGAMWAGSKNKGLYRLQQDKLQHFTSESYSLPSNNVTVIYAEPGTDNVWVGTTEGPAVVTDDKVTTLPLPPSVTDAAVSDFVKDGYGKMLIGLQQSGILKIDGDEIKHLTKANGLTSLHITSLYVDKENNIWIGNEGYGLQQCKAQWFLHFFELGDIKDPKITALAQDTKGRLWFGTDNGDAAYMQNGNLTMLEAKVWPPGTNLYGMWVKSEKDVWVSTSQGIWNLVPGKANHYTTAQGLPSDEVYTIITDTQGRLWAATSTGVAYLQGNTFHAVPVAGNYSFTKAYHLFRDGQNRIWVGTDNGIYRVKNNRLEKVKLLKQPFAGVMSVAADNNGWLYFGGYNYGLLAYHEKTGKAKLFTSANGLPNEGIKTLYTDRSNNLWVGTNNNVLKIDLPYFHQTQKLRFRSYGGENGFSGFEVSNNGITQTPDGKVWFGTTRGLTQYNPEMDRINTASPELMLTDISLFMRPTNWKKQGFKTDPATGLPVNLRLPFRKNHITFDFQGISMAAPAGVKYKYKLTGHDQQWSETTDQSFATYANLEPGTYTFKLKAQNSDGYWTQKPLAYKFSVIPPVWRREWFIGILLLLATGIVISVVRLREKSLVKMNALLEMRVNHRTRMLERKHREKELLLQEVHHRVKNNLQIVISLLNLQARHIQDPATKEVMQAIRSRVRSMALLHERLYRHNNLEHINLEEYFREICESLYAAYGVSEENVTLYLKIPDVTIDLDSAITLGLIVNELISNSLKYAFQDAATGKLGIELHQLENDHYQLMVWDNGIGAAEGLNQQKSFGLQLVASLTKKLGGEIKYENNNGTKFILYFVLPS</sequence>
<dbReference type="GO" id="GO:0004673">
    <property type="term" value="F:protein histidine kinase activity"/>
    <property type="evidence" value="ECO:0007669"/>
    <property type="project" value="UniProtKB-EC"/>
</dbReference>
<evidence type="ECO:0000256" key="1">
    <source>
        <dbReference type="ARBA" id="ARBA00000085"/>
    </source>
</evidence>
<evidence type="ECO:0000259" key="10">
    <source>
        <dbReference type="PROSITE" id="PS50109"/>
    </source>
</evidence>
<dbReference type="Proteomes" id="UP000478546">
    <property type="component" value="Unassembled WGS sequence"/>
</dbReference>
<evidence type="ECO:0000256" key="8">
    <source>
        <dbReference type="SAM" id="Phobius"/>
    </source>
</evidence>
<dbReference type="EC" id="2.7.13.3" evidence="2"/>
<dbReference type="PANTHER" id="PTHR41523:SF8">
    <property type="entry name" value="ETHYLENE RESPONSE SENSOR PROTEIN"/>
    <property type="match status" value="1"/>
</dbReference>
<dbReference type="InterPro" id="IPR003594">
    <property type="entry name" value="HATPase_dom"/>
</dbReference>
<dbReference type="Pfam" id="PF07494">
    <property type="entry name" value="Reg_prop"/>
    <property type="match status" value="6"/>
</dbReference>
<comment type="caution">
    <text evidence="11">The sequence shown here is derived from an EMBL/GenBank/DDBJ whole genome shotgun (WGS) entry which is preliminary data.</text>
</comment>
<dbReference type="PROSITE" id="PS50109">
    <property type="entry name" value="HIS_KIN"/>
    <property type="match status" value="1"/>
</dbReference>
<dbReference type="RefSeq" id="WP_162346184.1">
    <property type="nucleotide sequence ID" value="NZ_JAAEAA010000010.1"/>
</dbReference>
<dbReference type="InterPro" id="IPR005467">
    <property type="entry name" value="His_kinase_dom"/>
</dbReference>
<dbReference type="Gene3D" id="3.30.450.20">
    <property type="entry name" value="PAS domain"/>
    <property type="match status" value="1"/>
</dbReference>
<dbReference type="InterPro" id="IPR015943">
    <property type="entry name" value="WD40/YVTN_repeat-like_dom_sf"/>
</dbReference>
<keyword evidence="8" id="KW-0812">Transmembrane</keyword>
<dbReference type="EMBL" id="JAAEAA010000010">
    <property type="protein sequence ID" value="NDK56122.1"/>
    <property type="molecule type" value="Genomic_DNA"/>
</dbReference>
<dbReference type="Pfam" id="PF07568">
    <property type="entry name" value="HisKA_2"/>
    <property type="match status" value="1"/>
</dbReference>
<evidence type="ECO:0000256" key="2">
    <source>
        <dbReference type="ARBA" id="ARBA00012438"/>
    </source>
</evidence>
<dbReference type="SMART" id="SM00387">
    <property type="entry name" value="HATPase_c"/>
    <property type="match status" value="1"/>
</dbReference>
<dbReference type="SUPFAM" id="SSF63829">
    <property type="entry name" value="Calcium-dependent phosphotriesterase"/>
    <property type="match status" value="2"/>
</dbReference>
<organism evidence="11 12">
    <name type="scientific">Pontibacter fetidus</name>
    <dbReference type="NCBI Taxonomy" id="2700082"/>
    <lineage>
        <taxon>Bacteria</taxon>
        <taxon>Pseudomonadati</taxon>
        <taxon>Bacteroidota</taxon>
        <taxon>Cytophagia</taxon>
        <taxon>Cytophagales</taxon>
        <taxon>Hymenobacteraceae</taxon>
        <taxon>Pontibacter</taxon>
    </lineage>
</organism>
<evidence type="ECO:0000256" key="6">
    <source>
        <dbReference type="ARBA" id="ARBA00022777"/>
    </source>
</evidence>
<feature type="signal peptide" evidence="9">
    <location>
        <begin position="1"/>
        <end position="19"/>
    </location>
</feature>
<name>A0A6B2H9D1_9BACT</name>
<accession>A0A6B2H9D1</accession>
<feature type="chain" id="PRO_5025491890" description="histidine kinase" evidence="9">
    <location>
        <begin position="20"/>
        <end position="990"/>
    </location>
</feature>
<gene>
    <name evidence="11" type="ORF">GWO68_09345</name>
</gene>
<keyword evidence="4" id="KW-0808">Transferase</keyword>
<dbReference type="Gene3D" id="3.30.565.10">
    <property type="entry name" value="Histidine kinase-like ATPase, C-terminal domain"/>
    <property type="match status" value="1"/>
</dbReference>
<evidence type="ECO:0000256" key="5">
    <source>
        <dbReference type="ARBA" id="ARBA00022741"/>
    </source>
</evidence>
<dbReference type="InterPro" id="IPR011110">
    <property type="entry name" value="Reg_prop"/>
</dbReference>
<dbReference type="InterPro" id="IPR013783">
    <property type="entry name" value="Ig-like_fold"/>
</dbReference>
<dbReference type="InterPro" id="IPR011123">
    <property type="entry name" value="Y_Y_Y"/>
</dbReference>
<dbReference type="InterPro" id="IPR011495">
    <property type="entry name" value="Sig_transdc_His_kin_sub2_dim/P"/>
</dbReference>
<dbReference type="Pfam" id="PF07495">
    <property type="entry name" value="Y_Y_Y"/>
    <property type="match status" value="1"/>
</dbReference>
<feature type="transmembrane region" description="Helical" evidence="8">
    <location>
        <begin position="743"/>
        <end position="762"/>
    </location>
</feature>
<keyword evidence="9" id="KW-0732">Signal</keyword>
<dbReference type="SUPFAM" id="SSF55874">
    <property type="entry name" value="ATPase domain of HSP90 chaperone/DNA topoisomerase II/histidine kinase"/>
    <property type="match status" value="1"/>
</dbReference>
<evidence type="ECO:0000256" key="3">
    <source>
        <dbReference type="ARBA" id="ARBA00022553"/>
    </source>
</evidence>
<dbReference type="PANTHER" id="PTHR41523">
    <property type="entry name" value="TWO-COMPONENT SYSTEM SENSOR PROTEIN"/>
    <property type="match status" value="1"/>
</dbReference>
<evidence type="ECO:0000313" key="12">
    <source>
        <dbReference type="Proteomes" id="UP000478546"/>
    </source>
</evidence>
<keyword evidence="12" id="KW-1185">Reference proteome</keyword>
<keyword evidence="8" id="KW-0472">Membrane</keyword>
<proteinExistence type="predicted"/>
<feature type="domain" description="Histidine kinase" evidence="10">
    <location>
        <begin position="798"/>
        <end position="990"/>
    </location>
</feature>
<dbReference type="Pfam" id="PF02518">
    <property type="entry name" value="HATPase_c"/>
    <property type="match status" value="1"/>
</dbReference>
<dbReference type="Gene3D" id="2.130.10.10">
    <property type="entry name" value="YVTN repeat-like/Quinoprotein amine dehydrogenase"/>
    <property type="match status" value="4"/>
</dbReference>
<dbReference type="GO" id="GO:0005524">
    <property type="term" value="F:ATP binding"/>
    <property type="evidence" value="ECO:0007669"/>
    <property type="project" value="UniProtKB-KW"/>
</dbReference>
<keyword evidence="5" id="KW-0547">Nucleotide-binding</keyword>
<evidence type="ECO:0000313" key="11">
    <source>
        <dbReference type="EMBL" id="NDK56122.1"/>
    </source>
</evidence>
<keyword evidence="7" id="KW-0067">ATP-binding</keyword>